<dbReference type="VEuPathDB" id="FungiDB:UMAG_00564"/>
<dbReference type="InParanoid" id="A0A0D1EA55"/>
<dbReference type="OrthoDB" id="272271at2759"/>
<keyword evidence="6" id="KW-0546">Nucleotide metabolism</keyword>
<dbReference type="GO" id="GO:0009117">
    <property type="term" value="P:nucleotide metabolic process"/>
    <property type="evidence" value="ECO:0007669"/>
    <property type="project" value="UniProtKB-KW"/>
</dbReference>
<dbReference type="EMBL" id="CM003140">
    <property type="protein sequence ID" value="KIS72146.1"/>
    <property type="molecule type" value="Genomic_DNA"/>
</dbReference>
<evidence type="ECO:0000256" key="2">
    <source>
        <dbReference type="ARBA" id="ARBA00006676"/>
    </source>
</evidence>
<dbReference type="GO" id="GO:0004000">
    <property type="term" value="F:adenosine deaminase activity"/>
    <property type="evidence" value="ECO:0000318"/>
    <property type="project" value="GO_Central"/>
</dbReference>
<dbReference type="Pfam" id="PF00962">
    <property type="entry name" value="A_deaminase"/>
    <property type="match status" value="1"/>
</dbReference>
<dbReference type="RefSeq" id="XP_011386395.1">
    <property type="nucleotide sequence ID" value="XM_011388093.1"/>
</dbReference>
<dbReference type="OMA" id="RPQFKPY"/>
<feature type="domain" description="Adenosine deaminase" evidence="8">
    <location>
        <begin position="19"/>
        <end position="336"/>
    </location>
</feature>
<evidence type="ECO:0000259" key="8">
    <source>
        <dbReference type="Pfam" id="PF00962"/>
    </source>
</evidence>
<dbReference type="GO" id="GO:0046872">
    <property type="term" value="F:metal ion binding"/>
    <property type="evidence" value="ECO:0007669"/>
    <property type="project" value="UniProtKB-KW"/>
</dbReference>
<evidence type="ECO:0000256" key="5">
    <source>
        <dbReference type="ARBA" id="ARBA00022833"/>
    </source>
</evidence>
<dbReference type="AlphaFoldDB" id="A0A0D1EA55"/>
<keyword evidence="4" id="KW-0378">Hydrolase</keyword>
<dbReference type="GO" id="GO:0006154">
    <property type="term" value="P:adenosine catabolic process"/>
    <property type="evidence" value="ECO:0000318"/>
    <property type="project" value="GO_Central"/>
</dbReference>
<dbReference type="SUPFAM" id="SSF51556">
    <property type="entry name" value="Metallo-dependent hydrolases"/>
    <property type="match status" value="1"/>
</dbReference>
<proteinExistence type="inferred from homology"/>
<evidence type="ECO:0000256" key="6">
    <source>
        <dbReference type="ARBA" id="ARBA00023080"/>
    </source>
</evidence>
<dbReference type="PANTHER" id="PTHR11409">
    <property type="entry name" value="ADENOSINE DEAMINASE"/>
    <property type="match status" value="1"/>
</dbReference>
<dbReference type="InterPro" id="IPR006330">
    <property type="entry name" value="Ado/ade_deaminase"/>
</dbReference>
<dbReference type="KEGG" id="uma:UMAG_00564"/>
<comment type="similarity">
    <text evidence="2">Belongs to the metallo-dependent hydrolases superfamily. Adenosine and AMP deaminases family.</text>
</comment>
<evidence type="ECO:0000256" key="1">
    <source>
        <dbReference type="ARBA" id="ARBA00001947"/>
    </source>
</evidence>
<reference evidence="9 10" key="1">
    <citation type="journal article" date="2006" name="Nature">
        <title>Insights from the genome of the biotrophic fungal plant pathogen Ustilago maydis.</title>
        <authorList>
            <person name="Kamper J."/>
            <person name="Kahmann R."/>
            <person name="Bolker M."/>
            <person name="Ma L.J."/>
            <person name="Brefort T."/>
            <person name="Saville B.J."/>
            <person name="Banuett F."/>
            <person name="Kronstad J.W."/>
            <person name="Gold S.E."/>
            <person name="Muller O."/>
            <person name="Perlin M.H."/>
            <person name="Wosten H.A."/>
            <person name="de Vries R."/>
            <person name="Ruiz-Herrera J."/>
            <person name="Reynaga-Pena C.G."/>
            <person name="Snetselaar K."/>
            <person name="McCann M."/>
            <person name="Perez-Martin J."/>
            <person name="Feldbrugge M."/>
            <person name="Basse C.W."/>
            <person name="Steinberg G."/>
            <person name="Ibeas J.I."/>
            <person name="Holloman W."/>
            <person name="Guzman P."/>
            <person name="Farman M."/>
            <person name="Stajich J.E."/>
            <person name="Sentandreu R."/>
            <person name="Gonzalez-Prieto J.M."/>
            <person name="Kennell J.C."/>
            <person name="Molina L."/>
            <person name="Schirawski J."/>
            <person name="Mendoza-Mendoza A."/>
            <person name="Greilinger D."/>
            <person name="Munch K."/>
            <person name="Rossel N."/>
            <person name="Scherer M."/>
            <person name="Vranes M."/>
            <person name="Ladendorf O."/>
            <person name="Vincon V."/>
            <person name="Fuchs U."/>
            <person name="Sandrock B."/>
            <person name="Meng S."/>
            <person name="Ho E.C."/>
            <person name="Cahill M.J."/>
            <person name="Boyce K.J."/>
            <person name="Klose J."/>
            <person name="Klosterman S.J."/>
            <person name="Deelstra H.J."/>
            <person name="Ortiz-Castellanos L."/>
            <person name="Li W."/>
            <person name="Sanchez-Alonso P."/>
            <person name="Schreier P.H."/>
            <person name="Hauser-Hahn I."/>
            <person name="Vaupel M."/>
            <person name="Koopmann E."/>
            <person name="Friedrich G."/>
            <person name="Voss H."/>
            <person name="Schluter T."/>
            <person name="Margolis J."/>
            <person name="Platt D."/>
            <person name="Swimmer C."/>
            <person name="Gnirke A."/>
            <person name="Chen F."/>
            <person name="Vysotskaia V."/>
            <person name="Mannhaupt G."/>
            <person name="Guldener U."/>
            <person name="Munsterkotter M."/>
            <person name="Haase D."/>
            <person name="Oesterheld M."/>
            <person name="Mewes H.W."/>
            <person name="Mauceli E.W."/>
            <person name="DeCaprio D."/>
            <person name="Wade C.M."/>
            <person name="Butler J."/>
            <person name="Young S."/>
            <person name="Jaffe D.B."/>
            <person name="Calvo S."/>
            <person name="Nusbaum C."/>
            <person name="Galagan J."/>
            <person name="Birren B.W."/>
        </authorList>
    </citation>
    <scope>NUCLEOTIDE SEQUENCE [LARGE SCALE GENOMIC DNA]</scope>
    <source>
        <strain evidence="10">DSM 14603 / FGSC 9021 / UM521</strain>
    </source>
</reference>
<evidence type="ECO:0000313" key="9">
    <source>
        <dbReference type="EMBL" id="KIS72146.1"/>
    </source>
</evidence>
<gene>
    <name evidence="9" type="ORF">UMAG_00564</name>
</gene>
<name>A0A0D1EA55_MYCMD</name>
<dbReference type="Gene3D" id="3.20.20.140">
    <property type="entry name" value="Metal-dependent hydrolases"/>
    <property type="match status" value="1"/>
</dbReference>
<dbReference type="Proteomes" id="UP000000561">
    <property type="component" value="Chromosome 1"/>
</dbReference>
<keyword evidence="5" id="KW-0862">Zinc</keyword>
<dbReference type="GeneID" id="23561828"/>
<dbReference type="GO" id="GO:0046103">
    <property type="term" value="P:inosine biosynthetic process"/>
    <property type="evidence" value="ECO:0000318"/>
    <property type="project" value="GO_Central"/>
</dbReference>
<keyword evidence="3" id="KW-0479">Metal-binding</keyword>
<organism evidence="9 10">
    <name type="scientific">Mycosarcoma maydis</name>
    <name type="common">Corn smut fungus</name>
    <name type="synonym">Ustilago maydis</name>
    <dbReference type="NCBI Taxonomy" id="5270"/>
    <lineage>
        <taxon>Eukaryota</taxon>
        <taxon>Fungi</taxon>
        <taxon>Dikarya</taxon>
        <taxon>Basidiomycota</taxon>
        <taxon>Ustilaginomycotina</taxon>
        <taxon>Ustilaginomycetes</taxon>
        <taxon>Ustilaginales</taxon>
        <taxon>Ustilaginaceae</taxon>
        <taxon>Mycosarcoma</taxon>
    </lineage>
</organism>
<dbReference type="eggNOG" id="KOG1097">
    <property type="taxonomic scope" value="Eukaryota"/>
</dbReference>
<protein>
    <recommendedName>
        <fullName evidence="8">Adenosine deaminase domain-containing protein</fullName>
    </recommendedName>
</protein>
<dbReference type="InterPro" id="IPR001365">
    <property type="entry name" value="A_deaminase_dom"/>
</dbReference>
<evidence type="ECO:0000256" key="3">
    <source>
        <dbReference type="ARBA" id="ARBA00022723"/>
    </source>
</evidence>
<comment type="cofactor">
    <cofactor evidence="1">
        <name>Zn(2+)</name>
        <dbReference type="ChEBI" id="CHEBI:29105"/>
    </cofactor>
</comment>
<sequence length="368" mass="41375">MLEATAACDRQRHFTLSLPKIELHAHLNGSIRRSTLDALAAAHDIDAASTGIMSRWPSTLSEAFDVFRLIHECVSTLSDVERIAFELGQDLERDGVVYGEIRTTPRDLDAKGWDGYVKAVLHGFERYTKQGGSVILKLLLSIDRAKHSADDAMAVVQLAHRYRQHAVVGIDLSGDPTKAEFSTFLPSLSYARTLGLKITLHAAEVRNDDEFSQMLHFAPHRFGHCCFVSRSNLAALKQSKIPIELCLTSNLLSNSIPSGSLADHHFGIHYQPQDAQDAQEHVDNTTICCISTDDSGVFGSPLSNEYRLVMDNFKLTESQVFDLARRTLKATFLDQPPFKSAVQTERNTSDWQRVQSRFDQFQRTWRWQ</sequence>
<accession>A0A0D1EA55</accession>
<comment type="catalytic activity">
    <reaction evidence="7">
        <text>N(6)-methyl-AMP + H2O + H(+) = IMP + methylamine</text>
        <dbReference type="Rhea" id="RHEA:16001"/>
        <dbReference type="ChEBI" id="CHEBI:15377"/>
        <dbReference type="ChEBI" id="CHEBI:15378"/>
        <dbReference type="ChEBI" id="CHEBI:58053"/>
        <dbReference type="ChEBI" id="CHEBI:59338"/>
        <dbReference type="ChEBI" id="CHEBI:144842"/>
    </reaction>
    <physiologicalReaction direction="left-to-right" evidence="7">
        <dbReference type="Rhea" id="RHEA:16002"/>
    </physiologicalReaction>
</comment>
<evidence type="ECO:0000256" key="4">
    <source>
        <dbReference type="ARBA" id="ARBA00022801"/>
    </source>
</evidence>
<dbReference type="FunCoup" id="A0A0D1EA55">
    <property type="interactions" value="163"/>
</dbReference>
<evidence type="ECO:0000256" key="7">
    <source>
        <dbReference type="ARBA" id="ARBA00048787"/>
    </source>
</evidence>
<dbReference type="STRING" id="237631.A0A0D1EA55"/>
<keyword evidence="10" id="KW-1185">Reference proteome</keyword>
<dbReference type="PANTHER" id="PTHR11409:SF42">
    <property type="entry name" value="ADENOSINE DEAMINASE-LIKE PROTEIN"/>
    <property type="match status" value="1"/>
</dbReference>
<dbReference type="InterPro" id="IPR032466">
    <property type="entry name" value="Metal_Hydrolase"/>
</dbReference>
<evidence type="ECO:0000313" key="10">
    <source>
        <dbReference type="Proteomes" id="UP000000561"/>
    </source>
</evidence>